<reference evidence="2" key="1">
    <citation type="submission" date="2021-01" db="EMBL/GenBank/DDBJ databases">
        <title>Whole genome shotgun sequence of Catellatospora methionotrophica NBRC 14553.</title>
        <authorList>
            <person name="Komaki H."/>
            <person name="Tamura T."/>
        </authorList>
    </citation>
    <scope>NUCLEOTIDE SEQUENCE</scope>
    <source>
        <strain evidence="2">NBRC 14553</strain>
    </source>
</reference>
<keyword evidence="3" id="KW-1185">Reference proteome</keyword>
<evidence type="ECO:0000256" key="1">
    <source>
        <dbReference type="SAM" id="MobiDB-lite"/>
    </source>
</evidence>
<accession>A0A8J3PDU7</accession>
<feature type="region of interest" description="Disordered" evidence="1">
    <location>
        <begin position="1"/>
        <end position="28"/>
    </location>
</feature>
<feature type="compositionally biased region" description="Polar residues" evidence="1">
    <location>
        <begin position="1"/>
        <end position="11"/>
    </location>
</feature>
<proteinExistence type="predicted"/>
<dbReference type="AlphaFoldDB" id="A0A8J3PDU7"/>
<dbReference type="EMBL" id="BONJ01000004">
    <property type="protein sequence ID" value="GIG13039.1"/>
    <property type="molecule type" value="Genomic_DNA"/>
</dbReference>
<name>A0A8J3PDU7_9ACTN</name>
<protein>
    <submittedName>
        <fullName evidence="2">Uncharacterized protein</fullName>
    </submittedName>
</protein>
<evidence type="ECO:0000313" key="3">
    <source>
        <dbReference type="Proteomes" id="UP000660339"/>
    </source>
</evidence>
<evidence type="ECO:0000313" key="2">
    <source>
        <dbReference type="EMBL" id="GIG13039.1"/>
    </source>
</evidence>
<dbReference type="Proteomes" id="UP000660339">
    <property type="component" value="Unassembled WGS sequence"/>
</dbReference>
<organism evidence="2 3">
    <name type="scientific">Catellatospora methionotrophica</name>
    <dbReference type="NCBI Taxonomy" id="121620"/>
    <lineage>
        <taxon>Bacteria</taxon>
        <taxon>Bacillati</taxon>
        <taxon>Actinomycetota</taxon>
        <taxon>Actinomycetes</taxon>
        <taxon>Micromonosporales</taxon>
        <taxon>Micromonosporaceae</taxon>
        <taxon>Catellatospora</taxon>
    </lineage>
</organism>
<comment type="caution">
    <text evidence="2">The sequence shown here is derived from an EMBL/GenBank/DDBJ whole genome shotgun (WGS) entry which is preliminary data.</text>
</comment>
<sequence>MPSRVGCSNRSPGAAGRGDGTWDGDGTDRTLIVRYDMGGRRGRRAANLSDKIGKSVEH</sequence>
<gene>
    <name evidence="2" type="ORF">Cme02nite_13710</name>
</gene>